<protein>
    <submittedName>
        <fullName evidence="1">Uncharacterized protein</fullName>
    </submittedName>
</protein>
<keyword evidence="2" id="KW-1185">Reference proteome</keyword>
<proteinExistence type="predicted"/>
<dbReference type="AlphaFoldDB" id="A0A8X6WW48"/>
<dbReference type="Proteomes" id="UP000886998">
    <property type="component" value="Unassembled WGS sequence"/>
</dbReference>
<name>A0A8X6WW48_9ARAC</name>
<sequence>KRKKLFRSRNRTCRHNSQSDNHHLCISGHSLDQEKALSVSYAEMLDPKIAISPWLLQVPIDSV</sequence>
<evidence type="ECO:0000313" key="2">
    <source>
        <dbReference type="Proteomes" id="UP000886998"/>
    </source>
</evidence>
<organism evidence="1 2">
    <name type="scientific">Trichonephila inaurata madagascariensis</name>
    <dbReference type="NCBI Taxonomy" id="2747483"/>
    <lineage>
        <taxon>Eukaryota</taxon>
        <taxon>Metazoa</taxon>
        <taxon>Ecdysozoa</taxon>
        <taxon>Arthropoda</taxon>
        <taxon>Chelicerata</taxon>
        <taxon>Arachnida</taxon>
        <taxon>Araneae</taxon>
        <taxon>Araneomorphae</taxon>
        <taxon>Entelegynae</taxon>
        <taxon>Araneoidea</taxon>
        <taxon>Nephilidae</taxon>
        <taxon>Trichonephila</taxon>
        <taxon>Trichonephila inaurata</taxon>
    </lineage>
</organism>
<accession>A0A8X6WW48</accession>
<gene>
    <name evidence="1" type="ORF">TNIN_489311</name>
</gene>
<dbReference type="EMBL" id="BMAV01002323">
    <property type="protein sequence ID" value="GFY41151.1"/>
    <property type="molecule type" value="Genomic_DNA"/>
</dbReference>
<reference evidence="1" key="1">
    <citation type="submission" date="2020-08" db="EMBL/GenBank/DDBJ databases">
        <title>Multicomponent nature underlies the extraordinary mechanical properties of spider dragline silk.</title>
        <authorList>
            <person name="Kono N."/>
            <person name="Nakamura H."/>
            <person name="Mori M."/>
            <person name="Yoshida Y."/>
            <person name="Ohtoshi R."/>
            <person name="Malay A.D."/>
            <person name="Moran D.A.P."/>
            <person name="Tomita M."/>
            <person name="Numata K."/>
            <person name="Arakawa K."/>
        </authorList>
    </citation>
    <scope>NUCLEOTIDE SEQUENCE</scope>
</reference>
<feature type="non-terminal residue" evidence="1">
    <location>
        <position position="1"/>
    </location>
</feature>
<comment type="caution">
    <text evidence="1">The sequence shown here is derived from an EMBL/GenBank/DDBJ whole genome shotgun (WGS) entry which is preliminary data.</text>
</comment>
<evidence type="ECO:0000313" key="1">
    <source>
        <dbReference type="EMBL" id="GFY41151.1"/>
    </source>
</evidence>